<dbReference type="RefSeq" id="WP_191777269.1">
    <property type="nucleotide sequence ID" value="NZ_JACYFU010000004.1"/>
</dbReference>
<evidence type="ECO:0000313" key="5">
    <source>
        <dbReference type="EMBL" id="MBD8066821.1"/>
    </source>
</evidence>
<sequence>MNKHPFSGMSRRQFLAGSTALGALALTGAGRALAQEFQIPEPIAELSADGPFRWIDSGDQKAVFYKAFLPEYGKARGIETVYDGLPWNEIGQVLPLGIRNNTAQDAFCLPLNLPPAFAVAEGWVQPLDDLIPDIETWKAGFPAGAFLEGLNVFDGKTYGLPYTSARVTSAHVLYNRKYLTDAGFDPETTPLTWDTFREAARKVTEMNAGRAFGFIMGGNQVNRFADITRCLANMAGQPCGDTSIGLGIDFRTGEPVFDSDEFVGAVELLLAMQQDGSIFPGVMSLNAPQARAMMPQGAAGLILQGPWNIPQWERENPDFDFGIAPTPAPEGAKGNLIVGALAATSNTMFINARSKNAQVAADVFHYLGTEEGQIAWGNVVGPSDPPIFPAAQANSQMSERAKAALSMFEQIIKVGPNPFARNPQLAEVAKVYKEPTPNLALTVQGLFTSQSSGVKEQLTTLVSETNKALDAAFKAAKDAGAEVSRDDLVFSNWQPAQDYVAADYEAL</sequence>
<feature type="signal peptide" evidence="4">
    <location>
        <begin position="1"/>
        <end position="34"/>
    </location>
</feature>
<evidence type="ECO:0000256" key="2">
    <source>
        <dbReference type="ARBA" id="ARBA00008520"/>
    </source>
</evidence>
<dbReference type="InterPro" id="IPR050490">
    <property type="entry name" value="Bact_solute-bd_prot1"/>
</dbReference>
<dbReference type="AlphaFoldDB" id="A0A927FVP8"/>
<evidence type="ECO:0000256" key="1">
    <source>
        <dbReference type="ARBA" id="ARBA00004418"/>
    </source>
</evidence>
<dbReference type="PANTHER" id="PTHR43649:SF12">
    <property type="entry name" value="DIACETYLCHITOBIOSE BINDING PROTEIN DASA"/>
    <property type="match status" value="1"/>
</dbReference>
<feature type="chain" id="PRO_5037619356" evidence="4">
    <location>
        <begin position="35"/>
        <end position="507"/>
    </location>
</feature>
<accession>A0A927FVP8</accession>
<organism evidence="5 6">
    <name type="scientific">Devosia oryzisoli</name>
    <dbReference type="NCBI Taxonomy" id="2774138"/>
    <lineage>
        <taxon>Bacteria</taxon>
        <taxon>Pseudomonadati</taxon>
        <taxon>Pseudomonadota</taxon>
        <taxon>Alphaproteobacteria</taxon>
        <taxon>Hyphomicrobiales</taxon>
        <taxon>Devosiaceae</taxon>
        <taxon>Devosia</taxon>
    </lineage>
</organism>
<proteinExistence type="inferred from homology"/>
<gene>
    <name evidence="5" type="ORF">IC608_15205</name>
</gene>
<evidence type="ECO:0000313" key="6">
    <source>
        <dbReference type="Proteomes" id="UP000654108"/>
    </source>
</evidence>
<dbReference type="Proteomes" id="UP000654108">
    <property type="component" value="Unassembled WGS sequence"/>
</dbReference>
<dbReference type="GO" id="GO:0042597">
    <property type="term" value="C:periplasmic space"/>
    <property type="evidence" value="ECO:0007669"/>
    <property type="project" value="UniProtKB-SubCell"/>
</dbReference>
<dbReference type="Gene3D" id="3.40.190.10">
    <property type="entry name" value="Periplasmic binding protein-like II"/>
    <property type="match status" value="1"/>
</dbReference>
<comment type="similarity">
    <text evidence="2">Belongs to the bacterial solute-binding protein 1 family.</text>
</comment>
<dbReference type="Pfam" id="PF01547">
    <property type="entry name" value="SBP_bac_1"/>
    <property type="match status" value="1"/>
</dbReference>
<dbReference type="EMBL" id="JACYFU010000004">
    <property type="protein sequence ID" value="MBD8066821.1"/>
    <property type="molecule type" value="Genomic_DNA"/>
</dbReference>
<evidence type="ECO:0000256" key="4">
    <source>
        <dbReference type="SAM" id="SignalP"/>
    </source>
</evidence>
<name>A0A927FVP8_9HYPH</name>
<comment type="caution">
    <text evidence="5">The sequence shown here is derived from an EMBL/GenBank/DDBJ whole genome shotgun (WGS) entry which is preliminary data.</text>
</comment>
<dbReference type="InterPro" id="IPR006059">
    <property type="entry name" value="SBP"/>
</dbReference>
<dbReference type="InterPro" id="IPR006311">
    <property type="entry name" value="TAT_signal"/>
</dbReference>
<comment type="subcellular location">
    <subcellularLocation>
        <location evidence="1">Periplasm</location>
    </subcellularLocation>
</comment>
<reference evidence="5" key="1">
    <citation type="submission" date="2020-09" db="EMBL/GenBank/DDBJ databases">
        <title>Genome seq and assembly of Devosia sp.</title>
        <authorList>
            <person name="Chhetri G."/>
        </authorList>
    </citation>
    <scope>NUCLEOTIDE SEQUENCE</scope>
    <source>
        <strain evidence="5">PTR5</strain>
    </source>
</reference>
<dbReference type="PANTHER" id="PTHR43649">
    <property type="entry name" value="ARABINOSE-BINDING PROTEIN-RELATED"/>
    <property type="match status" value="1"/>
</dbReference>
<evidence type="ECO:0000256" key="3">
    <source>
        <dbReference type="ARBA" id="ARBA00022764"/>
    </source>
</evidence>
<dbReference type="PROSITE" id="PS51318">
    <property type="entry name" value="TAT"/>
    <property type="match status" value="1"/>
</dbReference>
<protein>
    <submittedName>
        <fullName evidence="5">Extracellular solute-binding protein</fullName>
    </submittedName>
</protein>
<dbReference type="NCBIfam" id="TIGR01409">
    <property type="entry name" value="TAT_signal_seq"/>
    <property type="match status" value="1"/>
</dbReference>
<keyword evidence="6" id="KW-1185">Reference proteome</keyword>
<dbReference type="SUPFAM" id="SSF53850">
    <property type="entry name" value="Periplasmic binding protein-like II"/>
    <property type="match status" value="1"/>
</dbReference>
<keyword evidence="4" id="KW-0732">Signal</keyword>
<keyword evidence="3" id="KW-0574">Periplasm</keyword>
<dbReference type="InterPro" id="IPR019546">
    <property type="entry name" value="TAT_signal_bac_arc"/>
</dbReference>